<accession>A0AAD4G9H8</accession>
<reference evidence="1" key="2">
    <citation type="journal article" date="2020" name="Nat. Commun.">
        <title>Large-scale genome sequencing of mycorrhizal fungi provides insights into the early evolution of symbiotic traits.</title>
        <authorList>
            <person name="Miyauchi S."/>
            <person name="Kiss E."/>
            <person name="Kuo A."/>
            <person name="Drula E."/>
            <person name="Kohler A."/>
            <person name="Sanchez-Garcia M."/>
            <person name="Morin E."/>
            <person name="Andreopoulos B."/>
            <person name="Barry K.W."/>
            <person name="Bonito G."/>
            <person name="Buee M."/>
            <person name="Carver A."/>
            <person name="Chen C."/>
            <person name="Cichocki N."/>
            <person name="Clum A."/>
            <person name="Culley D."/>
            <person name="Crous P.W."/>
            <person name="Fauchery L."/>
            <person name="Girlanda M."/>
            <person name="Hayes R.D."/>
            <person name="Keri Z."/>
            <person name="LaButti K."/>
            <person name="Lipzen A."/>
            <person name="Lombard V."/>
            <person name="Magnuson J."/>
            <person name="Maillard F."/>
            <person name="Murat C."/>
            <person name="Nolan M."/>
            <person name="Ohm R.A."/>
            <person name="Pangilinan J."/>
            <person name="Pereira M.F."/>
            <person name="Perotto S."/>
            <person name="Peter M."/>
            <person name="Pfister S."/>
            <person name="Riley R."/>
            <person name="Sitrit Y."/>
            <person name="Stielow J.B."/>
            <person name="Szollosi G."/>
            <person name="Zifcakova L."/>
            <person name="Stursova M."/>
            <person name="Spatafora J.W."/>
            <person name="Tedersoo L."/>
            <person name="Vaario L.M."/>
            <person name="Yamada A."/>
            <person name="Yan M."/>
            <person name="Wang P."/>
            <person name="Xu J."/>
            <person name="Bruns T."/>
            <person name="Baldrian P."/>
            <person name="Vilgalys R."/>
            <person name="Dunand C."/>
            <person name="Henrissat B."/>
            <person name="Grigoriev I.V."/>
            <person name="Hibbett D."/>
            <person name="Nagy L.G."/>
            <person name="Martin F.M."/>
        </authorList>
    </citation>
    <scope>NUCLEOTIDE SEQUENCE</scope>
    <source>
        <strain evidence="1">BED1</strain>
    </source>
</reference>
<keyword evidence="2" id="KW-1185">Reference proteome</keyword>
<dbReference type="EMBL" id="WHUW01000040">
    <property type="protein sequence ID" value="KAF8432458.1"/>
    <property type="molecule type" value="Genomic_DNA"/>
</dbReference>
<comment type="caution">
    <text evidence="1">The sequence shown here is derived from an EMBL/GenBank/DDBJ whole genome shotgun (WGS) entry which is preliminary data.</text>
</comment>
<reference evidence="1" key="1">
    <citation type="submission" date="2019-10" db="EMBL/GenBank/DDBJ databases">
        <authorList>
            <consortium name="DOE Joint Genome Institute"/>
            <person name="Kuo A."/>
            <person name="Miyauchi S."/>
            <person name="Kiss E."/>
            <person name="Drula E."/>
            <person name="Kohler A."/>
            <person name="Sanchez-Garcia M."/>
            <person name="Andreopoulos B."/>
            <person name="Barry K.W."/>
            <person name="Bonito G."/>
            <person name="Buee M."/>
            <person name="Carver A."/>
            <person name="Chen C."/>
            <person name="Cichocki N."/>
            <person name="Clum A."/>
            <person name="Culley D."/>
            <person name="Crous P.W."/>
            <person name="Fauchery L."/>
            <person name="Girlanda M."/>
            <person name="Hayes R."/>
            <person name="Keri Z."/>
            <person name="LaButti K."/>
            <person name="Lipzen A."/>
            <person name="Lombard V."/>
            <person name="Magnuson J."/>
            <person name="Maillard F."/>
            <person name="Morin E."/>
            <person name="Murat C."/>
            <person name="Nolan M."/>
            <person name="Ohm R."/>
            <person name="Pangilinan J."/>
            <person name="Pereira M."/>
            <person name="Perotto S."/>
            <person name="Peter M."/>
            <person name="Riley R."/>
            <person name="Sitrit Y."/>
            <person name="Stielow B."/>
            <person name="Szollosi G."/>
            <person name="Zifcakova L."/>
            <person name="Stursova M."/>
            <person name="Spatafora J.W."/>
            <person name="Tedersoo L."/>
            <person name="Vaario L.-M."/>
            <person name="Yamada A."/>
            <person name="Yan M."/>
            <person name="Wang P."/>
            <person name="Xu J."/>
            <person name="Bruns T."/>
            <person name="Baldrian P."/>
            <person name="Vilgalys R."/>
            <person name="Henrissat B."/>
            <person name="Grigoriev I.V."/>
            <person name="Hibbett D."/>
            <person name="Nagy L.G."/>
            <person name="Martin F.M."/>
        </authorList>
    </citation>
    <scope>NUCLEOTIDE SEQUENCE</scope>
    <source>
        <strain evidence="1">BED1</strain>
    </source>
</reference>
<dbReference type="Proteomes" id="UP001194468">
    <property type="component" value="Unassembled WGS sequence"/>
</dbReference>
<sequence length="58" mass="6702">LLFGRMLENSTLIKYTLGTRTAAVVFILLVLQLQDPTKLLDELLLNDTKVWKQWKSVI</sequence>
<feature type="non-terminal residue" evidence="1">
    <location>
        <position position="58"/>
    </location>
</feature>
<evidence type="ECO:0000313" key="1">
    <source>
        <dbReference type="EMBL" id="KAF8432458.1"/>
    </source>
</evidence>
<feature type="non-terminal residue" evidence="1">
    <location>
        <position position="1"/>
    </location>
</feature>
<name>A0AAD4G9H8_BOLED</name>
<gene>
    <name evidence="1" type="ORF">L210DRAFT_3333018</name>
</gene>
<evidence type="ECO:0000313" key="2">
    <source>
        <dbReference type="Proteomes" id="UP001194468"/>
    </source>
</evidence>
<organism evidence="1 2">
    <name type="scientific">Boletus edulis BED1</name>
    <dbReference type="NCBI Taxonomy" id="1328754"/>
    <lineage>
        <taxon>Eukaryota</taxon>
        <taxon>Fungi</taxon>
        <taxon>Dikarya</taxon>
        <taxon>Basidiomycota</taxon>
        <taxon>Agaricomycotina</taxon>
        <taxon>Agaricomycetes</taxon>
        <taxon>Agaricomycetidae</taxon>
        <taxon>Boletales</taxon>
        <taxon>Boletineae</taxon>
        <taxon>Boletaceae</taxon>
        <taxon>Boletoideae</taxon>
        <taxon>Boletus</taxon>
    </lineage>
</organism>
<protein>
    <submittedName>
        <fullName evidence="1">Uncharacterized protein</fullName>
    </submittedName>
</protein>
<dbReference type="AlphaFoldDB" id="A0AAD4G9H8"/>
<proteinExistence type="predicted"/>